<keyword evidence="7 8" id="KW-0472">Membrane</keyword>
<proteinExistence type="inferred from homology"/>
<dbReference type="PANTHER" id="PTHR43357:SF4">
    <property type="entry name" value="INNER MEMBRANE ABC TRANSPORTER PERMEASE PROTEIN YDCV"/>
    <property type="match status" value="1"/>
</dbReference>
<keyword evidence="2 8" id="KW-0813">Transport</keyword>
<evidence type="ECO:0000259" key="9">
    <source>
        <dbReference type="PROSITE" id="PS50928"/>
    </source>
</evidence>
<evidence type="ECO:0000256" key="8">
    <source>
        <dbReference type="RuleBase" id="RU363032"/>
    </source>
</evidence>
<keyword evidence="6 8" id="KW-1133">Transmembrane helix</keyword>
<evidence type="ECO:0000256" key="6">
    <source>
        <dbReference type="ARBA" id="ARBA00022989"/>
    </source>
</evidence>
<dbReference type="Proteomes" id="UP000782312">
    <property type="component" value="Unassembled WGS sequence"/>
</dbReference>
<evidence type="ECO:0000313" key="11">
    <source>
        <dbReference type="Proteomes" id="UP000782312"/>
    </source>
</evidence>
<dbReference type="CDD" id="cd06261">
    <property type="entry name" value="TM_PBP2"/>
    <property type="match status" value="2"/>
</dbReference>
<feature type="transmembrane region" description="Helical" evidence="8">
    <location>
        <begin position="20"/>
        <end position="41"/>
    </location>
</feature>
<dbReference type="AlphaFoldDB" id="A0A932HWC2"/>
<feature type="transmembrane region" description="Helical" evidence="8">
    <location>
        <begin position="150"/>
        <end position="172"/>
    </location>
</feature>
<feature type="domain" description="ABC transmembrane type-1" evidence="9">
    <location>
        <begin position="364"/>
        <end position="554"/>
    </location>
</feature>
<feature type="transmembrane region" description="Helical" evidence="8">
    <location>
        <begin position="73"/>
        <end position="95"/>
    </location>
</feature>
<sequence>MAARHSWLGALRGEKGRLALFLAAAAVLAALVVYPLGILFARSFQSPGGSFTLANHIQVFTDREILSSLVNSVWVGAGCVGISLVMGVPLAWGVARTNMPFRRFVPLMVVVSFTTPSFLSAVAWIILLGPRAGYINVFLRDLLGLESSPMNIFSIQGLVFVLSAHLYPFVYFSTVTALENMDPALEEASDMLGASKLRTVLSTTLPLVLPGILAGCILIFLDSIAIFGAPAMIGMPFHFYTMATRIYTLFSAPPKFELAAAVAVPMILVTIAVLGLQRRMLRRRQFVTIAGAASHPNRLDLGRWRYLLGGYALLVLGVTIVLPFVTLLAISLVKVFGMPLTAANLSLQNFWFVLFDSDLTRAGLKNSFFLAAAAAMLSAVVALVLAWIVARTDLPGREFLTLLVLLSFSFPGIALAAGLIFAFGGAPAHLYGTVWILLIAYTVKGTPLVFMLARGAFRQIGKDLSEAAMTVGASSVRALFDVDLPLLRAGLVAGAITVFVIMVRELSSSILLYSGGNEVIAVSIYELSEENLFPPMAALSTLVIAGGLALTTASQRMLSRAGLRSR</sequence>
<keyword evidence="4" id="KW-0997">Cell inner membrane</keyword>
<feature type="transmembrane region" description="Helical" evidence="8">
    <location>
        <begin position="107"/>
        <end position="130"/>
    </location>
</feature>
<evidence type="ECO:0000313" key="10">
    <source>
        <dbReference type="EMBL" id="MBI3126900.1"/>
    </source>
</evidence>
<feature type="transmembrane region" description="Helical" evidence="8">
    <location>
        <begin position="306"/>
        <end position="330"/>
    </location>
</feature>
<comment type="subcellular location">
    <subcellularLocation>
        <location evidence="1">Cell inner membrane</location>
        <topology evidence="1">Multi-pass membrane protein</topology>
    </subcellularLocation>
    <subcellularLocation>
        <location evidence="8">Cell membrane</location>
        <topology evidence="8">Multi-pass membrane protein</topology>
    </subcellularLocation>
</comment>
<name>A0A932HWC2_UNCTE</name>
<comment type="caution">
    <text evidence="10">The sequence shown here is derived from an EMBL/GenBank/DDBJ whole genome shotgun (WGS) entry which is preliminary data.</text>
</comment>
<dbReference type="Pfam" id="PF00528">
    <property type="entry name" value="BPD_transp_1"/>
    <property type="match status" value="2"/>
</dbReference>
<evidence type="ECO:0000256" key="1">
    <source>
        <dbReference type="ARBA" id="ARBA00004429"/>
    </source>
</evidence>
<feature type="domain" description="ABC transmembrane type-1" evidence="9">
    <location>
        <begin position="69"/>
        <end position="277"/>
    </location>
</feature>
<evidence type="ECO:0000256" key="5">
    <source>
        <dbReference type="ARBA" id="ARBA00022692"/>
    </source>
</evidence>
<evidence type="ECO:0000256" key="3">
    <source>
        <dbReference type="ARBA" id="ARBA00022475"/>
    </source>
</evidence>
<feature type="transmembrane region" description="Helical" evidence="8">
    <location>
        <begin position="533"/>
        <end position="554"/>
    </location>
</feature>
<keyword evidence="3" id="KW-1003">Cell membrane</keyword>
<dbReference type="GO" id="GO:0055085">
    <property type="term" value="P:transmembrane transport"/>
    <property type="evidence" value="ECO:0007669"/>
    <property type="project" value="InterPro"/>
</dbReference>
<organism evidence="10 11">
    <name type="scientific">Tectimicrobiota bacterium</name>
    <dbReference type="NCBI Taxonomy" id="2528274"/>
    <lineage>
        <taxon>Bacteria</taxon>
        <taxon>Pseudomonadati</taxon>
        <taxon>Nitrospinota/Tectimicrobiota group</taxon>
        <taxon>Candidatus Tectimicrobiota</taxon>
    </lineage>
</organism>
<dbReference type="PROSITE" id="PS50928">
    <property type="entry name" value="ABC_TM1"/>
    <property type="match status" value="2"/>
</dbReference>
<evidence type="ECO:0000256" key="4">
    <source>
        <dbReference type="ARBA" id="ARBA00022519"/>
    </source>
</evidence>
<feature type="transmembrane region" description="Helical" evidence="8">
    <location>
        <begin position="402"/>
        <end position="424"/>
    </location>
</feature>
<feature type="transmembrane region" description="Helical" evidence="8">
    <location>
        <begin position="368"/>
        <end position="390"/>
    </location>
</feature>
<evidence type="ECO:0000256" key="2">
    <source>
        <dbReference type="ARBA" id="ARBA00022448"/>
    </source>
</evidence>
<dbReference type="GO" id="GO:0005886">
    <property type="term" value="C:plasma membrane"/>
    <property type="evidence" value="ECO:0007669"/>
    <property type="project" value="UniProtKB-SubCell"/>
</dbReference>
<dbReference type="PANTHER" id="PTHR43357">
    <property type="entry name" value="INNER MEMBRANE ABC TRANSPORTER PERMEASE PROTEIN YDCV"/>
    <property type="match status" value="1"/>
</dbReference>
<feature type="transmembrane region" description="Helical" evidence="8">
    <location>
        <begin position="486"/>
        <end position="503"/>
    </location>
</feature>
<feature type="transmembrane region" description="Helical" evidence="8">
    <location>
        <begin position="430"/>
        <end position="452"/>
    </location>
</feature>
<dbReference type="InterPro" id="IPR035906">
    <property type="entry name" value="MetI-like_sf"/>
</dbReference>
<evidence type="ECO:0000256" key="7">
    <source>
        <dbReference type="ARBA" id="ARBA00023136"/>
    </source>
</evidence>
<accession>A0A932HWC2</accession>
<feature type="transmembrane region" description="Helical" evidence="8">
    <location>
        <begin position="258"/>
        <end position="276"/>
    </location>
</feature>
<dbReference type="InterPro" id="IPR000515">
    <property type="entry name" value="MetI-like"/>
</dbReference>
<keyword evidence="5 8" id="KW-0812">Transmembrane</keyword>
<dbReference type="SUPFAM" id="SSF161098">
    <property type="entry name" value="MetI-like"/>
    <property type="match status" value="2"/>
</dbReference>
<dbReference type="EMBL" id="JACPUR010000013">
    <property type="protein sequence ID" value="MBI3126900.1"/>
    <property type="molecule type" value="Genomic_DNA"/>
</dbReference>
<dbReference type="Gene3D" id="1.10.3720.10">
    <property type="entry name" value="MetI-like"/>
    <property type="match status" value="2"/>
</dbReference>
<protein>
    <submittedName>
        <fullName evidence="10">Iron ABC transporter permease</fullName>
    </submittedName>
</protein>
<comment type="similarity">
    <text evidence="8">Belongs to the binding-protein-dependent transport system permease family.</text>
</comment>
<reference evidence="10" key="1">
    <citation type="submission" date="2020-07" db="EMBL/GenBank/DDBJ databases">
        <title>Huge and variable diversity of episymbiotic CPR bacteria and DPANN archaea in groundwater ecosystems.</title>
        <authorList>
            <person name="He C.Y."/>
            <person name="Keren R."/>
            <person name="Whittaker M."/>
            <person name="Farag I.F."/>
            <person name="Doudna J."/>
            <person name="Cate J.H.D."/>
            <person name="Banfield J.F."/>
        </authorList>
    </citation>
    <scope>NUCLEOTIDE SEQUENCE</scope>
    <source>
        <strain evidence="10">NC_groundwater_763_Ag_S-0.2um_68_21</strain>
    </source>
</reference>
<feature type="transmembrane region" description="Helical" evidence="8">
    <location>
        <begin position="205"/>
        <end position="238"/>
    </location>
</feature>
<gene>
    <name evidence="10" type="ORF">HYZ11_04780</name>
</gene>